<gene>
    <name evidence="1" type="ORF">I553_4738</name>
</gene>
<dbReference type="Gene3D" id="3.50.50.60">
    <property type="entry name" value="FAD/NAD(P)-binding domain"/>
    <property type="match status" value="1"/>
</dbReference>
<reference evidence="1" key="1">
    <citation type="submission" date="2014-01" db="EMBL/GenBank/DDBJ databases">
        <authorList>
            <person name="Brown-Elliot B."/>
            <person name="Wallace R."/>
            <person name="Lenaerts A."/>
            <person name="Ordway D."/>
            <person name="DeGroote M.A."/>
            <person name="Parker T."/>
            <person name="Sizemore C."/>
            <person name="Tallon L.J."/>
            <person name="Sadzewicz L.K."/>
            <person name="Sengamalay N."/>
            <person name="Fraser C.M."/>
            <person name="Hine E."/>
            <person name="Shefchek K.A."/>
            <person name="Das S.P."/>
            <person name="Tettelin H."/>
        </authorList>
    </citation>
    <scope>NUCLEOTIDE SEQUENCE [LARGE SCALE GENOMIC DNA]</scope>
    <source>
        <strain evidence="1">4042</strain>
    </source>
</reference>
<dbReference type="AlphaFoldDB" id="X8AH48"/>
<proteinExistence type="predicted"/>
<comment type="caution">
    <text evidence="1">The sequence shown here is derived from an EMBL/GenBank/DDBJ whole genome shotgun (WGS) entry which is preliminary data.</text>
</comment>
<dbReference type="InterPro" id="IPR036188">
    <property type="entry name" value="FAD/NAD-bd_sf"/>
</dbReference>
<protein>
    <submittedName>
        <fullName evidence="1">Dehydrogenase domain protein</fullName>
    </submittedName>
</protein>
<accession>X8AH48</accession>
<dbReference type="EMBL" id="JAOB01000060">
    <property type="protein sequence ID" value="EUA30481.1"/>
    <property type="molecule type" value="Genomic_DNA"/>
</dbReference>
<organism evidence="1">
    <name type="scientific">Mycobacterium xenopi 4042</name>
    <dbReference type="NCBI Taxonomy" id="1299334"/>
    <lineage>
        <taxon>Bacteria</taxon>
        <taxon>Bacillati</taxon>
        <taxon>Actinomycetota</taxon>
        <taxon>Actinomycetes</taxon>
        <taxon>Mycobacteriales</taxon>
        <taxon>Mycobacteriaceae</taxon>
        <taxon>Mycobacterium</taxon>
    </lineage>
</organism>
<dbReference type="PATRIC" id="fig|1299334.3.peg.6413"/>
<name>X8AH48_MYCXE</name>
<evidence type="ECO:0000313" key="1">
    <source>
        <dbReference type="EMBL" id="EUA30481.1"/>
    </source>
</evidence>
<sequence>MAMAHGADLANMGEAWWVPIVQIPGDTFGGRPVAAVFASNGPARAASSLTALAADSSTRQANTIRWPEHSITLTRAVAMSTIRRGSYSTQCI</sequence>